<dbReference type="PANTHER" id="PTHR43404">
    <property type="entry name" value="LIPOPOLYSACCHARIDE CHOLINEPHOSPHOTRANSFERASE LICD"/>
    <property type="match status" value="1"/>
</dbReference>
<accession>A0A918DMB9</accession>
<name>A0A918DMB9_9ALTE</name>
<reference evidence="2" key="2">
    <citation type="submission" date="2020-09" db="EMBL/GenBank/DDBJ databases">
        <authorList>
            <person name="Sun Q."/>
            <person name="Zhou Y."/>
        </authorList>
    </citation>
    <scope>NUCLEOTIDE SEQUENCE</scope>
    <source>
        <strain evidence="2">CGMCC 1.7086</strain>
    </source>
</reference>
<dbReference type="PANTHER" id="PTHR43404:SF1">
    <property type="entry name" value="MNN4P"/>
    <property type="match status" value="1"/>
</dbReference>
<dbReference type="InterPro" id="IPR007074">
    <property type="entry name" value="LicD/FKTN/FKRP_NTP_transf"/>
</dbReference>
<reference evidence="2" key="1">
    <citation type="journal article" date="2014" name="Int. J. Syst. Evol. Microbiol.">
        <title>Complete genome sequence of Corynebacterium casei LMG S-19264T (=DSM 44701T), isolated from a smear-ripened cheese.</title>
        <authorList>
            <consortium name="US DOE Joint Genome Institute (JGI-PGF)"/>
            <person name="Walter F."/>
            <person name="Albersmeier A."/>
            <person name="Kalinowski J."/>
            <person name="Ruckert C."/>
        </authorList>
    </citation>
    <scope>NUCLEOTIDE SEQUENCE</scope>
    <source>
        <strain evidence="2">CGMCC 1.7086</strain>
    </source>
</reference>
<dbReference type="Proteomes" id="UP000606935">
    <property type="component" value="Unassembled WGS sequence"/>
</dbReference>
<sequence length="305" mass="34698">MSVLLFGASKAGEFFLSQHPELNVLGFVDNDPARQGETFHGIQIFAPERIAELSFDRIVITSQWADAIRTQLINELGVAPEQIEVPTKQQVKANLPFSHPPTLALAQSLLTRLNTFLRARGIRACLDSGTLLGAIRHQDFIPWDDDIDLAIDASEFSSLIAAIPEFYHQLPEQERLDWQVVLLRVDGEDCCINIEFINKSASDFVPFDLSLQMRRLQGSHSELVSSSGLFFAPAEHFAQYDELRFLEQPFYIPTKADEFLTFMYGNWKEPKQGTKITEYQNRRAQLPVEEMKARVSKRLLVDVKQ</sequence>
<dbReference type="RefSeq" id="WP_188698322.1">
    <property type="nucleotide sequence ID" value="NZ_BMLS01000007.1"/>
</dbReference>
<protein>
    <recommendedName>
        <fullName evidence="1">LicD/FKTN/FKRP nucleotidyltransferase domain-containing protein</fullName>
    </recommendedName>
</protein>
<organism evidence="2 3">
    <name type="scientific">Bowmanella pacifica</name>
    <dbReference type="NCBI Taxonomy" id="502051"/>
    <lineage>
        <taxon>Bacteria</taxon>
        <taxon>Pseudomonadati</taxon>
        <taxon>Pseudomonadota</taxon>
        <taxon>Gammaproteobacteria</taxon>
        <taxon>Alteromonadales</taxon>
        <taxon>Alteromonadaceae</taxon>
        <taxon>Bowmanella</taxon>
    </lineage>
</organism>
<dbReference type="GO" id="GO:0009100">
    <property type="term" value="P:glycoprotein metabolic process"/>
    <property type="evidence" value="ECO:0007669"/>
    <property type="project" value="UniProtKB-ARBA"/>
</dbReference>
<evidence type="ECO:0000259" key="1">
    <source>
        <dbReference type="Pfam" id="PF04991"/>
    </source>
</evidence>
<evidence type="ECO:0000313" key="2">
    <source>
        <dbReference type="EMBL" id="GGO73842.1"/>
    </source>
</evidence>
<gene>
    <name evidence="2" type="ORF">GCM10010982_35310</name>
</gene>
<dbReference type="InterPro" id="IPR052942">
    <property type="entry name" value="LPS_cholinephosphotransferase"/>
</dbReference>
<dbReference type="Gene3D" id="3.40.50.720">
    <property type="entry name" value="NAD(P)-binding Rossmann-like Domain"/>
    <property type="match status" value="1"/>
</dbReference>
<proteinExistence type="predicted"/>
<keyword evidence="3" id="KW-1185">Reference proteome</keyword>
<evidence type="ECO:0000313" key="3">
    <source>
        <dbReference type="Proteomes" id="UP000606935"/>
    </source>
</evidence>
<dbReference type="EMBL" id="BMLS01000007">
    <property type="protein sequence ID" value="GGO73842.1"/>
    <property type="molecule type" value="Genomic_DNA"/>
</dbReference>
<dbReference type="AlphaFoldDB" id="A0A918DMB9"/>
<feature type="domain" description="LicD/FKTN/FKRP nucleotidyltransferase" evidence="1">
    <location>
        <begin position="118"/>
        <end position="173"/>
    </location>
</feature>
<comment type="caution">
    <text evidence="2">The sequence shown here is derived from an EMBL/GenBank/DDBJ whole genome shotgun (WGS) entry which is preliminary data.</text>
</comment>
<dbReference type="Pfam" id="PF04991">
    <property type="entry name" value="LicD"/>
    <property type="match status" value="1"/>
</dbReference>